<evidence type="ECO:0008006" key="3">
    <source>
        <dbReference type="Google" id="ProtNLM"/>
    </source>
</evidence>
<gene>
    <name evidence="2" type="ORF">S03H2_29674</name>
</gene>
<comment type="caution">
    <text evidence="2">The sequence shown here is derived from an EMBL/GenBank/DDBJ whole genome shotgun (WGS) entry which is preliminary data.</text>
</comment>
<organism evidence="2">
    <name type="scientific">marine sediment metagenome</name>
    <dbReference type="NCBI Taxonomy" id="412755"/>
    <lineage>
        <taxon>unclassified sequences</taxon>
        <taxon>metagenomes</taxon>
        <taxon>ecological metagenomes</taxon>
    </lineage>
</organism>
<evidence type="ECO:0000256" key="1">
    <source>
        <dbReference type="ARBA" id="ARBA00023235"/>
    </source>
</evidence>
<keyword evidence="1" id="KW-0413">Isomerase</keyword>
<evidence type="ECO:0000313" key="2">
    <source>
        <dbReference type="EMBL" id="GAH50382.1"/>
    </source>
</evidence>
<dbReference type="Gene3D" id="3.20.20.70">
    <property type="entry name" value="Aldolase class I"/>
    <property type="match status" value="1"/>
</dbReference>
<dbReference type="InterPro" id="IPR000056">
    <property type="entry name" value="Ribul_P_3_epim-like"/>
</dbReference>
<feature type="non-terminal residue" evidence="2">
    <location>
        <position position="40"/>
    </location>
</feature>
<name>X1FZE6_9ZZZZ</name>
<proteinExistence type="predicted"/>
<dbReference type="InterPro" id="IPR013785">
    <property type="entry name" value="Aldolase_TIM"/>
</dbReference>
<dbReference type="AlphaFoldDB" id="X1FZE6"/>
<dbReference type="Pfam" id="PF00834">
    <property type="entry name" value="Ribul_P_3_epim"/>
    <property type="match status" value="1"/>
</dbReference>
<sequence length="40" mass="4319">MACANFACLEKDIHDLEEAGVSMLHFDIADGSFADTFIIG</sequence>
<dbReference type="EMBL" id="BARU01017923">
    <property type="protein sequence ID" value="GAH50382.1"/>
    <property type="molecule type" value="Genomic_DNA"/>
</dbReference>
<dbReference type="GO" id="GO:0005975">
    <property type="term" value="P:carbohydrate metabolic process"/>
    <property type="evidence" value="ECO:0007669"/>
    <property type="project" value="InterPro"/>
</dbReference>
<accession>X1FZE6</accession>
<dbReference type="GO" id="GO:0016857">
    <property type="term" value="F:racemase and epimerase activity, acting on carbohydrates and derivatives"/>
    <property type="evidence" value="ECO:0007669"/>
    <property type="project" value="InterPro"/>
</dbReference>
<reference evidence="2" key="1">
    <citation type="journal article" date="2014" name="Front. Microbiol.">
        <title>High frequency of phylogenetically diverse reductive dehalogenase-homologous genes in deep subseafloor sedimentary metagenomes.</title>
        <authorList>
            <person name="Kawai M."/>
            <person name="Futagami T."/>
            <person name="Toyoda A."/>
            <person name="Takaki Y."/>
            <person name="Nishi S."/>
            <person name="Hori S."/>
            <person name="Arai W."/>
            <person name="Tsubouchi T."/>
            <person name="Morono Y."/>
            <person name="Uchiyama I."/>
            <person name="Ito T."/>
            <person name="Fujiyama A."/>
            <person name="Inagaki F."/>
            <person name="Takami H."/>
        </authorList>
    </citation>
    <scope>NUCLEOTIDE SEQUENCE</scope>
    <source>
        <strain evidence="2">Expedition CK06-06</strain>
    </source>
</reference>
<protein>
    <recommendedName>
        <fullName evidence="3">Ribulose-phosphate 3-epimerase</fullName>
    </recommendedName>
</protein>